<dbReference type="Proteomes" id="UP000515743">
    <property type="component" value="Chromosome"/>
</dbReference>
<dbReference type="InterPro" id="IPR053136">
    <property type="entry name" value="UTP_pyrophosphatase-like"/>
</dbReference>
<feature type="domain" description="YgjP-like metallopeptidase" evidence="1">
    <location>
        <begin position="89"/>
        <end position="152"/>
    </location>
</feature>
<evidence type="ECO:0000259" key="1">
    <source>
        <dbReference type="Pfam" id="PF01863"/>
    </source>
</evidence>
<reference evidence="2 3" key="1">
    <citation type="submission" date="2020-07" db="EMBL/GenBank/DDBJ databases">
        <title>Complete genome and description of Corynebacterium incognita strain Marseille-Q3630 sp. nov.</title>
        <authorList>
            <person name="Boxberger M."/>
        </authorList>
    </citation>
    <scope>NUCLEOTIDE SEQUENCE [LARGE SCALE GENOMIC DNA]</scope>
    <source>
        <strain evidence="2 3">Marseille-Q3630</strain>
    </source>
</reference>
<dbReference type="AlphaFoldDB" id="A0A7G7CSM3"/>
<name>A0A7G7CSM3_9CORY</name>
<evidence type="ECO:0000313" key="3">
    <source>
        <dbReference type="Proteomes" id="UP000515743"/>
    </source>
</evidence>
<dbReference type="Gene3D" id="3.30.2010.10">
    <property type="entry name" value="Metalloproteases ('zincins'), catalytic domain"/>
    <property type="match status" value="1"/>
</dbReference>
<accession>A0A7G7CSM3</accession>
<protein>
    <submittedName>
        <fullName evidence="2">M48 family metallopeptidase</fullName>
    </submittedName>
</protein>
<gene>
    <name evidence="2" type="ORF">H0194_08435</name>
</gene>
<keyword evidence="3" id="KW-1185">Reference proteome</keyword>
<evidence type="ECO:0000313" key="2">
    <source>
        <dbReference type="EMBL" id="QNE90589.1"/>
    </source>
</evidence>
<dbReference type="PANTHER" id="PTHR30399">
    <property type="entry name" value="UNCHARACTERIZED PROTEIN YGJP"/>
    <property type="match status" value="1"/>
</dbReference>
<dbReference type="KEGG" id="cik:H0194_08435"/>
<organism evidence="2 3">
    <name type="scientific">Corynebacterium incognita</name>
    <dbReference type="NCBI Taxonomy" id="2754725"/>
    <lineage>
        <taxon>Bacteria</taxon>
        <taxon>Bacillati</taxon>
        <taxon>Actinomycetota</taxon>
        <taxon>Actinomycetes</taxon>
        <taxon>Mycobacteriales</taxon>
        <taxon>Corynebacteriaceae</taxon>
        <taxon>Corynebacterium</taxon>
    </lineage>
</organism>
<dbReference type="CDD" id="cd07344">
    <property type="entry name" value="M48_yhfN_like"/>
    <property type="match status" value="1"/>
</dbReference>
<sequence length="169" mass="19352">MSAMPVKVIRSERRIKSYAARVEDGVLVVRIPAYFDDIQERDAVADMRAKLAKRMSKARLSDEDLNARAEELNKQYLEGKARLGSIRWVTNQNHRWGSCTLSTGDIRITHRLQEVPGYVLDSVIIHELVHTFVSGHSKQFWEWADRAPQAERAKGFLEGLSFGTRREQG</sequence>
<dbReference type="PANTHER" id="PTHR30399:SF1">
    <property type="entry name" value="UTP PYROPHOSPHATASE"/>
    <property type="match status" value="1"/>
</dbReference>
<dbReference type="InterPro" id="IPR002725">
    <property type="entry name" value="YgjP-like_metallopeptidase"/>
</dbReference>
<dbReference type="EMBL" id="CP059404">
    <property type="protein sequence ID" value="QNE90589.1"/>
    <property type="molecule type" value="Genomic_DNA"/>
</dbReference>
<dbReference type="Pfam" id="PF01863">
    <property type="entry name" value="YgjP-like"/>
    <property type="match status" value="1"/>
</dbReference>
<proteinExistence type="predicted"/>